<organism evidence="1">
    <name type="scientific">Rhizophora mucronata</name>
    <name type="common">Asiatic mangrove</name>
    <dbReference type="NCBI Taxonomy" id="61149"/>
    <lineage>
        <taxon>Eukaryota</taxon>
        <taxon>Viridiplantae</taxon>
        <taxon>Streptophyta</taxon>
        <taxon>Embryophyta</taxon>
        <taxon>Tracheophyta</taxon>
        <taxon>Spermatophyta</taxon>
        <taxon>Magnoliopsida</taxon>
        <taxon>eudicotyledons</taxon>
        <taxon>Gunneridae</taxon>
        <taxon>Pentapetalae</taxon>
        <taxon>rosids</taxon>
        <taxon>fabids</taxon>
        <taxon>Malpighiales</taxon>
        <taxon>Rhizophoraceae</taxon>
        <taxon>Rhizophora</taxon>
    </lineage>
</organism>
<dbReference type="AlphaFoldDB" id="A0A2P2IT92"/>
<proteinExistence type="predicted"/>
<dbReference type="EMBL" id="GGEC01003959">
    <property type="protein sequence ID" value="MBW84442.1"/>
    <property type="molecule type" value="Transcribed_RNA"/>
</dbReference>
<evidence type="ECO:0000313" key="1">
    <source>
        <dbReference type="EMBL" id="MBW84442.1"/>
    </source>
</evidence>
<accession>A0A2P2IT92</accession>
<name>A0A2P2IT92_RHIMU</name>
<protein>
    <submittedName>
        <fullName evidence="1">Uncharacterized protein MANES_08G120300</fullName>
    </submittedName>
</protein>
<reference evidence="1" key="1">
    <citation type="submission" date="2018-02" db="EMBL/GenBank/DDBJ databases">
        <title>Rhizophora mucronata_Transcriptome.</title>
        <authorList>
            <person name="Meera S.P."/>
            <person name="Sreeshan A."/>
            <person name="Augustine A."/>
        </authorList>
    </citation>
    <scope>NUCLEOTIDE SEQUENCE</scope>
    <source>
        <tissue evidence="1">Leaf</tissue>
    </source>
</reference>
<sequence length="29" mass="3311">MATIIAGHRANKVLQHPFFLASRVWIGEF</sequence>